<dbReference type="RefSeq" id="WP_109927944.1">
    <property type="nucleotide sequence ID" value="NZ_QGNY01000001.1"/>
</dbReference>
<organism evidence="3 4">
    <name type="scientific">Pedobacter paludis</name>
    <dbReference type="NCBI Taxonomy" id="2203212"/>
    <lineage>
        <taxon>Bacteria</taxon>
        <taxon>Pseudomonadati</taxon>
        <taxon>Bacteroidota</taxon>
        <taxon>Sphingobacteriia</taxon>
        <taxon>Sphingobacteriales</taxon>
        <taxon>Sphingobacteriaceae</taxon>
        <taxon>Pedobacter</taxon>
    </lineage>
</organism>
<feature type="domain" description="MobA/VirD2-like nuclease" evidence="2">
    <location>
        <begin position="17"/>
        <end position="151"/>
    </location>
</feature>
<evidence type="ECO:0000256" key="1">
    <source>
        <dbReference type="SAM" id="MobiDB-lite"/>
    </source>
</evidence>
<dbReference type="EMBL" id="QGNY01000001">
    <property type="protein sequence ID" value="PWS33357.1"/>
    <property type="molecule type" value="Genomic_DNA"/>
</dbReference>
<protein>
    <submittedName>
        <fullName evidence="3">Relaxase</fullName>
    </submittedName>
</protein>
<accession>A0A317F5N2</accession>
<evidence type="ECO:0000259" key="2">
    <source>
        <dbReference type="Pfam" id="PF03432"/>
    </source>
</evidence>
<gene>
    <name evidence="3" type="ORF">DF947_01650</name>
</gene>
<sequence length="408" mass="46245">MVAKIITGKSIRGALLYNENKVDKGDAQLILASGFAGEIDRMNVQQKLGRFRHLTDLNARAKTNTLHISLNFHADDSLSNDKLRLLASGYMEGIGFGDQPFLVYRHNDSAHPHVHIISTNIQRDGNRISLHDIGKNLSEPTRKALEIKYDLVKAEGRENSLREALKPLVYGERPTRRAISNIVSRVSREYAFGSFAEYKAVLSHFGVHAERGVPGSEMFEKRGLQYFAMDAMGLPRGVPVKASSIYARPTMNNLEKRYLKNVAKKQEHKPALKRKLDELLVRQPSFDEPRFPSLLGEKYISPLWRKSDQGTVYGLTYIDHELKVVMNGSELGKAYSAKAITARFGHEPTRVLRKPEKIKLEIAELERSISPTSLPLLELLTKADNEPLNNLRRKKRRKSRSQSNEIIR</sequence>
<keyword evidence="4" id="KW-1185">Reference proteome</keyword>
<name>A0A317F5N2_9SPHI</name>
<dbReference type="OrthoDB" id="915634at2"/>
<dbReference type="InterPro" id="IPR005094">
    <property type="entry name" value="Endonuclease_MobA/VirD2"/>
</dbReference>
<reference evidence="4" key="1">
    <citation type="submission" date="2018-05" db="EMBL/GenBank/DDBJ databases">
        <title>Pedobacter paludis sp. nov., isolated from wetland soil.</title>
        <authorList>
            <person name="Zhang Y."/>
        </authorList>
    </citation>
    <scope>NUCLEOTIDE SEQUENCE [LARGE SCALE GENOMIC DNA]</scope>
    <source>
        <strain evidence="4">R-8</strain>
    </source>
</reference>
<comment type="caution">
    <text evidence="3">The sequence shown here is derived from an EMBL/GenBank/DDBJ whole genome shotgun (WGS) entry which is preliminary data.</text>
</comment>
<dbReference type="Proteomes" id="UP000245391">
    <property type="component" value="Unassembled WGS sequence"/>
</dbReference>
<feature type="region of interest" description="Disordered" evidence="1">
    <location>
        <begin position="388"/>
        <end position="408"/>
    </location>
</feature>
<evidence type="ECO:0000313" key="4">
    <source>
        <dbReference type="Proteomes" id="UP000245391"/>
    </source>
</evidence>
<dbReference type="AlphaFoldDB" id="A0A317F5N2"/>
<proteinExistence type="predicted"/>
<dbReference type="Pfam" id="PF03432">
    <property type="entry name" value="Relaxase"/>
    <property type="match status" value="1"/>
</dbReference>
<evidence type="ECO:0000313" key="3">
    <source>
        <dbReference type="EMBL" id="PWS33357.1"/>
    </source>
</evidence>
<feature type="compositionally biased region" description="Basic residues" evidence="1">
    <location>
        <begin position="391"/>
        <end position="400"/>
    </location>
</feature>